<evidence type="ECO:0000256" key="9">
    <source>
        <dbReference type="SAM" id="MobiDB-lite"/>
    </source>
</evidence>
<evidence type="ECO:0000256" key="8">
    <source>
        <dbReference type="ARBA" id="ARBA00023242"/>
    </source>
</evidence>
<feature type="region of interest" description="Disordered" evidence="9">
    <location>
        <begin position="236"/>
        <end position="276"/>
    </location>
</feature>
<organism evidence="11 12">
    <name type="scientific">Dibothriocephalus latus</name>
    <name type="common">Fish tapeworm</name>
    <name type="synonym">Diphyllobothrium latum</name>
    <dbReference type="NCBI Taxonomy" id="60516"/>
    <lineage>
        <taxon>Eukaryota</taxon>
        <taxon>Metazoa</taxon>
        <taxon>Spiralia</taxon>
        <taxon>Lophotrochozoa</taxon>
        <taxon>Platyhelminthes</taxon>
        <taxon>Cestoda</taxon>
        <taxon>Eucestoda</taxon>
        <taxon>Diphyllobothriidea</taxon>
        <taxon>Diphyllobothriidae</taxon>
        <taxon>Dibothriocephalus</taxon>
    </lineage>
</organism>
<evidence type="ECO:0000259" key="10">
    <source>
        <dbReference type="Pfam" id="PF00105"/>
    </source>
</evidence>
<reference evidence="11 12" key="1">
    <citation type="submission" date="2018-11" db="EMBL/GenBank/DDBJ databases">
        <authorList>
            <consortium name="Pathogen Informatics"/>
        </authorList>
    </citation>
    <scope>NUCLEOTIDE SEQUENCE [LARGE SCALE GENOMIC DNA]</scope>
</reference>
<feature type="compositionally biased region" description="Gly residues" evidence="9">
    <location>
        <begin position="165"/>
        <end position="179"/>
    </location>
</feature>
<evidence type="ECO:0000256" key="7">
    <source>
        <dbReference type="ARBA" id="ARBA00023170"/>
    </source>
</evidence>
<evidence type="ECO:0000256" key="1">
    <source>
        <dbReference type="ARBA" id="ARBA00022723"/>
    </source>
</evidence>
<keyword evidence="3" id="KW-0862">Zinc</keyword>
<keyword evidence="2" id="KW-0863">Zinc-finger</keyword>
<dbReference type="Proteomes" id="UP000281553">
    <property type="component" value="Unassembled WGS sequence"/>
</dbReference>
<dbReference type="GO" id="GO:0003700">
    <property type="term" value="F:DNA-binding transcription factor activity"/>
    <property type="evidence" value="ECO:0007669"/>
    <property type="project" value="InterPro"/>
</dbReference>
<keyword evidence="7" id="KW-0675">Receptor</keyword>
<sequence length="412" mass="44665">MPSHAEPCETSMYHAYSVGDNQRSSDNRNNSDNNSCFPPPSINDFMCEHESTSMMDPPSETSSSILPPQIRFIFSPPSLPPMDVCSPHDLDAYGNSSAPLLEEGDHHLFPFDLKAISSATPTTRALPSADSANFNPTTTTAAVSSTFYSPHSPSAFHRPTTRLLVGGGGDGVDGGGGDGFSPSSDVHPPQHHHPPQLHFEHSQQHQRSSDDGHLMTTQTAVDTRRHLGQYLANTLEEHQQQQQQVRSLHRHRPPPAVEQSSSCTSSSATSEPANMGPRVAVSLPGFTSPESAFYQYQNRMEGQLCQICGELAAGFHHGAYVCEACKNRGSLTVVRIVCAGLTDPGGRPPPGNVLSLVRDFGLVWMLASRHQHTEFSLSRHERLSSEMGSDRLAGMADDGRFREIVVKACSSS</sequence>
<evidence type="ECO:0000256" key="3">
    <source>
        <dbReference type="ARBA" id="ARBA00022833"/>
    </source>
</evidence>
<protein>
    <recommendedName>
        <fullName evidence="10">Nuclear receptor domain-containing protein</fullName>
    </recommendedName>
</protein>
<dbReference type="EMBL" id="UYRU01049967">
    <property type="protein sequence ID" value="VDN10790.1"/>
    <property type="molecule type" value="Genomic_DNA"/>
</dbReference>
<dbReference type="GO" id="GO:0043565">
    <property type="term" value="F:sequence-specific DNA binding"/>
    <property type="evidence" value="ECO:0007669"/>
    <property type="project" value="InterPro"/>
</dbReference>
<evidence type="ECO:0000256" key="2">
    <source>
        <dbReference type="ARBA" id="ARBA00022771"/>
    </source>
</evidence>
<accession>A0A3P7LBI0</accession>
<proteinExistence type="predicted"/>
<feature type="compositionally biased region" description="Low complexity" evidence="9">
    <location>
        <begin position="20"/>
        <end position="35"/>
    </location>
</feature>
<dbReference type="InterPro" id="IPR001628">
    <property type="entry name" value="Znf_hrmn_rcpt"/>
</dbReference>
<evidence type="ECO:0000313" key="12">
    <source>
        <dbReference type="Proteomes" id="UP000281553"/>
    </source>
</evidence>
<evidence type="ECO:0000256" key="6">
    <source>
        <dbReference type="ARBA" id="ARBA00023163"/>
    </source>
</evidence>
<evidence type="ECO:0000256" key="4">
    <source>
        <dbReference type="ARBA" id="ARBA00023015"/>
    </source>
</evidence>
<evidence type="ECO:0000256" key="5">
    <source>
        <dbReference type="ARBA" id="ARBA00023125"/>
    </source>
</evidence>
<keyword evidence="12" id="KW-1185">Reference proteome</keyword>
<feature type="domain" description="Nuclear receptor" evidence="10">
    <location>
        <begin position="303"/>
        <end position="327"/>
    </location>
</feature>
<dbReference type="Gene3D" id="3.30.50.10">
    <property type="entry name" value="Erythroid Transcription Factor GATA-1, subunit A"/>
    <property type="match status" value="1"/>
</dbReference>
<evidence type="ECO:0000313" key="11">
    <source>
        <dbReference type="EMBL" id="VDN10790.1"/>
    </source>
</evidence>
<feature type="compositionally biased region" description="Low complexity" evidence="9">
    <location>
        <begin position="260"/>
        <end position="270"/>
    </location>
</feature>
<feature type="region of interest" description="Disordered" evidence="9">
    <location>
        <begin position="145"/>
        <end position="213"/>
    </location>
</feature>
<dbReference type="AlphaFoldDB" id="A0A3P7LBI0"/>
<keyword evidence="6" id="KW-0804">Transcription</keyword>
<keyword evidence="5" id="KW-0238">DNA-binding</keyword>
<keyword evidence="8" id="KW-0539">Nucleus</keyword>
<keyword evidence="4" id="KW-0805">Transcription regulation</keyword>
<dbReference type="GO" id="GO:0008270">
    <property type="term" value="F:zinc ion binding"/>
    <property type="evidence" value="ECO:0007669"/>
    <property type="project" value="UniProtKB-KW"/>
</dbReference>
<keyword evidence="1" id="KW-0479">Metal-binding</keyword>
<feature type="compositionally biased region" description="Basic and acidic residues" evidence="9">
    <location>
        <begin position="198"/>
        <end position="213"/>
    </location>
</feature>
<gene>
    <name evidence="11" type="ORF">DILT_LOCUS6621</name>
</gene>
<name>A0A3P7LBI0_DIBLA</name>
<dbReference type="InterPro" id="IPR013088">
    <property type="entry name" value="Znf_NHR/GATA"/>
</dbReference>
<dbReference type="Pfam" id="PF00105">
    <property type="entry name" value="zf-C4"/>
    <property type="match status" value="1"/>
</dbReference>
<feature type="region of interest" description="Disordered" evidence="9">
    <location>
        <begin position="19"/>
        <end position="42"/>
    </location>
</feature>
<dbReference type="SUPFAM" id="SSF57716">
    <property type="entry name" value="Glucocorticoid receptor-like (DNA-binding domain)"/>
    <property type="match status" value="1"/>
</dbReference>
<dbReference type="OrthoDB" id="6264639at2759"/>